<evidence type="ECO:0000313" key="3">
    <source>
        <dbReference type="Proteomes" id="UP000236884"/>
    </source>
</evidence>
<sequence length="158" mass="17268">MRKRALAVLILAASCATALAAAWTTYGNARFKYFVDIPPGFSKLEEAENGDGGSASSPDGKAEFLVWGTHLANTRFSDEIASRVGLDSRDGWNVSYRKDQPIWAVWSGSKDGRIFYTRAIVGCDDAAAFFRLEYDKAVAKAYDPIVARLSKSLRSGKC</sequence>
<dbReference type="OrthoDB" id="996425at2"/>
<feature type="chain" id="PRO_5006615963" description="CNP1-like family protein" evidence="1">
    <location>
        <begin position="21"/>
        <end position="158"/>
    </location>
</feature>
<reference evidence="2 3" key="1">
    <citation type="submission" date="2015-08" db="EMBL/GenBank/DDBJ databases">
        <title>Investigation of the bacterial diversity of lava forest soil.</title>
        <authorList>
            <person name="Lee J.S."/>
        </authorList>
    </citation>
    <scope>NUCLEOTIDE SEQUENCE [LARGE SCALE GENOMIC DNA]</scope>
    <source>
        <strain evidence="2 3">GJW-30</strain>
    </source>
</reference>
<accession>A0A0S3PXP1</accession>
<name>A0A0S3PXP1_9BRAD</name>
<dbReference type="KEGG" id="vgo:GJW-30_1_03243"/>
<feature type="signal peptide" evidence="1">
    <location>
        <begin position="1"/>
        <end position="20"/>
    </location>
</feature>
<evidence type="ECO:0000313" key="2">
    <source>
        <dbReference type="EMBL" id="BAT60694.1"/>
    </source>
</evidence>
<evidence type="ECO:0008006" key="4">
    <source>
        <dbReference type="Google" id="ProtNLM"/>
    </source>
</evidence>
<proteinExistence type="predicted"/>
<dbReference type="AlphaFoldDB" id="A0A0S3PXP1"/>
<dbReference type="PROSITE" id="PS51257">
    <property type="entry name" value="PROKAR_LIPOPROTEIN"/>
    <property type="match status" value="1"/>
</dbReference>
<protein>
    <recommendedName>
        <fullName evidence="4">CNP1-like family protein</fullName>
    </recommendedName>
</protein>
<dbReference type="RefSeq" id="WP_096357144.1">
    <property type="nucleotide sequence ID" value="NZ_AP014946.1"/>
</dbReference>
<evidence type="ECO:0000256" key="1">
    <source>
        <dbReference type="SAM" id="SignalP"/>
    </source>
</evidence>
<dbReference type="EMBL" id="AP014946">
    <property type="protein sequence ID" value="BAT60694.1"/>
    <property type="molecule type" value="Genomic_DNA"/>
</dbReference>
<dbReference type="Proteomes" id="UP000236884">
    <property type="component" value="Chromosome"/>
</dbReference>
<keyword evidence="3" id="KW-1185">Reference proteome</keyword>
<keyword evidence="1" id="KW-0732">Signal</keyword>
<organism evidence="2 3">
    <name type="scientific">Variibacter gotjawalensis</name>
    <dbReference type="NCBI Taxonomy" id="1333996"/>
    <lineage>
        <taxon>Bacteria</taxon>
        <taxon>Pseudomonadati</taxon>
        <taxon>Pseudomonadota</taxon>
        <taxon>Alphaproteobacteria</taxon>
        <taxon>Hyphomicrobiales</taxon>
        <taxon>Nitrobacteraceae</taxon>
        <taxon>Variibacter</taxon>
    </lineage>
</organism>
<gene>
    <name evidence="2" type="ORF">GJW-30_1_03243</name>
</gene>